<sequence length="102" mass="11842">MFNRKYFASGHLISIYAVPLLIPLATSQYINDKIIKYCMKILQHAHFKLACLDIVTVLYGGKKLMSMIDNITFFTLKQYLTVRLCSDERNYLLVFELALLIC</sequence>
<evidence type="ECO:0000313" key="1">
    <source>
        <dbReference type="EMBL" id="KAG8597866.1"/>
    </source>
</evidence>
<dbReference type="AlphaFoldDB" id="A0AAV7DL17"/>
<dbReference type="Proteomes" id="UP000824782">
    <property type="component" value="Unassembled WGS sequence"/>
</dbReference>
<protein>
    <recommendedName>
        <fullName evidence="3">Secreted protein</fullName>
    </recommendedName>
</protein>
<gene>
    <name evidence="1" type="ORF">GDO81_002413</name>
</gene>
<dbReference type="EMBL" id="WNYA01000001">
    <property type="protein sequence ID" value="KAG8597866.1"/>
    <property type="molecule type" value="Genomic_DNA"/>
</dbReference>
<keyword evidence="2" id="KW-1185">Reference proteome</keyword>
<reference evidence="1" key="1">
    <citation type="thesis" date="2020" institute="ProQuest LLC" country="789 East Eisenhower Parkway, Ann Arbor, MI, USA">
        <title>Comparative Genomics and Chromosome Evolution.</title>
        <authorList>
            <person name="Mudd A.B."/>
        </authorList>
    </citation>
    <scope>NUCLEOTIDE SEQUENCE</scope>
    <source>
        <strain evidence="1">237g6f4</strain>
        <tissue evidence="1">Blood</tissue>
    </source>
</reference>
<evidence type="ECO:0008006" key="3">
    <source>
        <dbReference type="Google" id="ProtNLM"/>
    </source>
</evidence>
<name>A0AAV7DL17_ENGPU</name>
<accession>A0AAV7DL17</accession>
<organism evidence="1 2">
    <name type="scientific">Engystomops pustulosus</name>
    <name type="common">Tungara frog</name>
    <name type="synonym">Physalaemus pustulosus</name>
    <dbReference type="NCBI Taxonomy" id="76066"/>
    <lineage>
        <taxon>Eukaryota</taxon>
        <taxon>Metazoa</taxon>
        <taxon>Chordata</taxon>
        <taxon>Craniata</taxon>
        <taxon>Vertebrata</taxon>
        <taxon>Euteleostomi</taxon>
        <taxon>Amphibia</taxon>
        <taxon>Batrachia</taxon>
        <taxon>Anura</taxon>
        <taxon>Neobatrachia</taxon>
        <taxon>Hyloidea</taxon>
        <taxon>Leptodactylidae</taxon>
        <taxon>Leiuperinae</taxon>
        <taxon>Engystomops</taxon>
    </lineage>
</organism>
<proteinExistence type="predicted"/>
<comment type="caution">
    <text evidence="1">The sequence shown here is derived from an EMBL/GenBank/DDBJ whole genome shotgun (WGS) entry which is preliminary data.</text>
</comment>
<evidence type="ECO:0000313" key="2">
    <source>
        <dbReference type="Proteomes" id="UP000824782"/>
    </source>
</evidence>